<evidence type="ECO:0000256" key="9">
    <source>
        <dbReference type="ARBA" id="ARBA00022722"/>
    </source>
</evidence>
<evidence type="ECO:0000256" key="10">
    <source>
        <dbReference type="ARBA" id="ARBA00022723"/>
    </source>
</evidence>
<dbReference type="InterPro" id="IPR039637">
    <property type="entry name" value="CNOT7/CNOT8/Pop2"/>
</dbReference>
<keyword evidence="15" id="KW-0804">Transcription</keyword>
<evidence type="ECO:0000313" key="19">
    <source>
        <dbReference type="Proteomes" id="UP001140949"/>
    </source>
</evidence>
<comment type="subunit">
    <text evidence="6">Component of the CCR4-NOT complex, at least composed of CRR4 and CAF1 proteins.</text>
</comment>
<evidence type="ECO:0000256" key="15">
    <source>
        <dbReference type="ARBA" id="ARBA00023163"/>
    </source>
</evidence>
<dbReference type="InterPro" id="IPR012337">
    <property type="entry name" value="RNaseH-like_sf"/>
</dbReference>
<name>A0AAX6F488_IRIPA</name>
<keyword evidence="10" id="KW-0479">Metal-binding</keyword>
<comment type="subcellular location">
    <subcellularLocation>
        <location evidence="4">Cytoplasm</location>
    </subcellularLocation>
    <subcellularLocation>
        <location evidence="3">Nucleus</location>
    </subcellularLocation>
</comment>
<gene>
    <name evidence="18" type="ORF">M6B38_155460</name>
</gene>
<evidence type="ECO:0000256" key="17">
    <source>
        <dbReference type="ARBA" id="ARBA00025148"/>
    </source>
</evidence>
<keyword evidence="19" id="KW-1185">Reference proteome</keyword>
<accession>A0AAX6F488</accession>
<dbReference type="InterPro" id="IPR006941">
    <property type="entry name" value="RNase_CAF1"/>
</dbReference>
<keyword evidence="8" id="KW-0963">Cytoplasm</keyword>
<dbReference type="SUPFAM" id="SSF53098">
    <property type="entry name" value="Ribonuclease H-like"/>
    <property type="match status" value="1"/>
</dbReference>
<evidence type="ECO:0000313" key="18">
    <source>
        <dbReference type="EMBL" id="KAJ6811156.1"/>
    </source>
</evidence>
<dbReference type="InterPro" id="IPR036397">
    <property type="entry name" value="RNaseH_sf"/>
</dbReference>
<proteinExistence type="inferred from homology"/>
<dbReference type="GO" id="GO:0005634">
    <property type="term" value="C:nucleus"/>
    <property type="evidence" value="ECO:0007669"/>
    <property type="project" value="UniProtKB-SubCell"/>
</dbReference>
<dbReference type="Gene3D" id="3.30.420.10">
    <property type="entry name" value="Ribonuclease H-like superfamily/Ribonuclease H"/>
    <property type="match status" value="1"/>
</dbReference>
<dbReference type="GO" id="GO:0030014">
    <property type="term" value="C:CCR4-NOT complex"/>
    <property type="evidence" value="ECO:0007669"/>
    <property type="project" value="InterPro"/>
</dbReference>
<comment type="catalytic activity">
    <reaction evidence="1">
        <text>Exonucleolytic cleavage of poly(A) to 5'-AMP.</text>
        <dbReference type="EC" id="3.1.13.4"/>
    </reaction>
</comment>
<sequence>MPSDSQKPKIKIRSVWAHNLESEFKLISNCVRRYPFASMDTEFPGVVYRPRKHHSLLSPSDRYSLLKYNVDSLNLIQLGLTLSDSDGNLPNLGSNKSSYIWEFNFSDFNIYRDSCAPDSIQLLRANGIDFERNVAYGIDSRRFATLLMRSGLLFNSSAAAVAAPVSWITFHSAYDFGYLIKILTRRKLPHSLGDFMSAVRFYFGEKGFLDVKCVMRHCDGLFGGLERVAGTLRVERVAGKSHQAGSDSLLTWQSFLRMKEVFCLKDGGKEHAGVLFGLEVF</sequence>
<keyword evidence="9" id="KW-0540">Nuclease</keyword>
<keyword evidence="16" id="KW-0539">Nucleus</keyword>
<evidence type="ECO:0000256" key="8">
    <source>
        <dbReference type="ARBA" id="ARBA00022490"/>
    </source>
</evidence>
<comment type="caution">
    <text evidence="18">The sequence shown here is derived from an EMBL/GenBank/DDBJ whole genome shotgun (WGS) entry which is preliminary data.</text>
</comment>
<comment type="similarity">
    <text evidence="5">Belongs to the CAF1 family.</text>
</comment>
<protein>
    <recommendedName>
        <fullName evidence="7">poly(A)-specific ribonuclease</fullName>
        <ecNumber evidence="7">3.1.13.4</ecNumber>
    </recommendedName>
</protein>
<evidence type="ECO:0000256" key="12">
    <source>
        <dbReference type="ARBA" id="ARBA00022839"/>
    </source>
</evidence>
<dbReference type="AlphaFoldDB" id="A0AAX6F488"/>
<evidence type="ECO:0000256" key="7">
    <source>
        <dbReference type="ARBA" id="ARBA00012161"/>
    </source>
</evidence>
<organism evidence="18 19">
    <name type="scientific">Iris pallida</name>
    <name type="common">Sweet iris</name>
    <dbReference type="NCBI Taxonomy" id="29817"/>
    <lineage>
        <taxon>Eukaryota</taxon>
        <taxon>Viridiplantae</taxon>
        <taxon>Streptophyta</taxon>
        <taxon>Embryophyta</taxon>
        <taxon>Tracheophyta</taxon>
        <taxon>Spermatophyta</taxon>
        <taxon>Magnoliopsida</taxon>
        <taxon>Liliopsida</taxon>
        <taxon>Asparagales</taxon>
        <taxon>Iridaceae</taxon>
        <taxon>Iridoideae</taxon>
        <taxon>Irideae</taxon>
        <taxon>Iris</taxon>
    </lineage>
</organism>
<comment type="cofactor">
    <cofactor evidence="2">
        <name>a divalent metal cation</name>
        <dbReference type="ChEBI" id="CHEBI:60240"/>
    </cofactor>
</comment>
<dbReference type="GO" id="GO:0005737">
    <property type="term" value="C:cytoplasm"/>
    <property type="evidence" value="ECO:0007669"/>
    <property type="project" value="UniProtKB-SubCell"/>
</dbReference>
<dbReference type="GO" id="GO:0003723">
    <property type="term" value="F:RNA binding"/>
    <property type="evidence" value="ECO:0007669"/>
    <property type="project" value="UniProtKB-KW"/>
</dbReference>
<dbReference type="GO" id="GO:0046872">
    <property type="term" value="F:metal ion binding"/>
    <property type="evidence" value="ECO:0007669"/>
    <property type="project" value="UniProtKB-KW"/>
</dbReference>
<reference evidence="18" key="2">
    <citation type="submission" date="2023-04" db="EMBL/GenBank/DDBJ databases">
        <authorList>
            <person name="Bruccoleri R.E."/>
            <person name="Oakeley E.J."/>
            <person name="Faust A.-M."/>
            <person name="Dessus-Babus S."/>
            <person name="Altorfer M."/>
            <person name="Burckhardt D."/>
            <person name="Oertli M."/>
            <person name="Naumann U."/>
            <person name="Petersen F."/>
            <person name="Wong J."/>
        </authorList>
    </citation>
    <scope>NUCLEOTIDE SEQUENCE</scope>
    <source>
        <strain evidence="18">GSM-AAB239-AS_SAM_17_03QT</strain>
        <tissue evidence="18">Leaf</tissue>
    </source>
</reference>
<evidence type="ECO:0000256" key="2">
    <source>
        <dbReference type="ARBA" id="ARBA00001968"/>
    </source>
</evidence>
<reference evidence="18" key="1">
    <citation type="journal article" date="2023" name="GigaByte">
        <title>Genome assembly of the bearded iris, Iris pallida Lam.</title>
        <authorList>
            <person name="Bruccoleri R.E."/>
            <person name="Oakeley E.J."/>
            <person name="Faust A.M.E."/>
            <person name="Altorfer M."/>
            <person name="Dessus-Babus S."/>
            <person name="Burckhardt D."/>
            <person name="Oertli M."/>
            <person name="Naumann U."/>
            <person name="Petersen F."/>
            <person name="Wong J."/>
        </authorList>
    </citation>
    <scope>NUCLEOTIDE SEQUENCE</scope>
    <source>
        <strain evidence="18">GSM-AAB239-AS_SAM_17_03QT</strain>
    </source>
</reference>
<dbReference type="Pfam" id="PF04857">
    <property type="entry name" value="CAF1"/>
    <property type="match status" value="1"/>
</dbReference>
<evidence type="ECO:0000256" key="4">
    <source>
        <dbReference type="ARBA" id="ARBA00004496"/>
    </source>
</evidence>
<evidence type="ECO:0000256" key="6">
    <source>
        <dbReference type="ARBA" id="ARBA00011757"/>
    </source>
</evidence>
<evidence type="ECO:0000256" key="13">
    <source>
        <dbReference type="ARBA" id="ARBA00022884"/>
    </source>
</evidence>
<evidence type="ECO:0000256" key="14">
    <source>
        <dbReference type="ARBA" id="ARBA00023015"/>
    </source>
</evidence>
<dbReference type="GO" id="GO:0004535">
    <property type="term" value="F:poly(A)-specific ribonuclease activity"/>
    <property type="evidence" value="ECO:0007669"/>
    <property type="project" value="UniProtKB-EC"/>
</dbReference>
<evidence type="ECO:0000256" key="1">
    <source>
        <dbReference type="ARBA" id="ARBA00001663"/>
    </source>
</evidence>
<keyword evidence="13" id="KW-0694">RNA-binding</keyword>
<dbReference type="Proteomes" id="UP001140949">
    <property type="component" value="Unassembled WGS sequence"/>
</dbReference>
<keyword evidence="14" id="KW-0805">Transcription regulation</keyword>
<comment type="function">
    <text evidence="17">Ubiquitous transcription factor required for a diverse set of processes. It is a component of the CCR4 complex involved in the control of gene expression.</text>
</comment>
<evidence type="ECO:0000256" key="16">
    <source>
        <dbReference type="ARBA" id="ARBA00023242"/>
    </source>
</evidence>
<evidence type="ECO:0000256" key="5">
    <source>
        <dbReference type="ARBA" id="ARBA00008372"/>
    </source>
</evidence>
<evidence type="ECO:0000256" key="11">
    <source>
        <dbReference type="ARBA" id="ARBA00022801"/>
    </source>
</evidence>
<dbReference type="EMBL" id="JANAVB010031819">
    <property type="protein sequence ID" value="KAJ6811156.1"/>
    <property type="molecule type" value="Genomic_DNA"/>
</dbReference>
<keyword evidence="12" id="KW-0269">Exonuclease</keyword>
<dbReference type="EC" id="3.1.13.4" evidence="7"/>
<dbReference type="PANTHER" id="PTHR10797">
    <property type="entry name" value="CCR4-NOT TRANSCRIPTION COMPLEX SUBUNIT"/>
    <property type="match status" value="1"/>
</dbReference>
<keyword evidence="11" id="KW-0378">Hydrolase</keyword>
<evidence type="ECO:0000256" key="3">
    <source>
        <dbReference type="ARBA" id="ARBA00004123"/>
    </source>
</evidence>